<keyword evidence="1" id="KW-0812">Transmembrane</keyword>
<dbReference type="Proteomes" id="UP001549749">
    <property type="component" value="Unassembled WGS sequence"/>
</dbReference>
<dbReference type="InterPro" id="IPR012373">
    <property type="entry name" value="Ferrdict_sens_TM"/>
</dbReference>
<keyword evidence="1" id="KW-0472">Membrane</keyword>
<dbReference type="PIRSF" id="PIRSF018266">
    <property type="entry name" value="FecR"/>
    <property type="match status" value="1"/>
</dbReference>
<comment type="caution">
    <text evidence="4">The sequence shown here is derived from an EMBL/GenBank/DDBJ whole genome shotgun (WGS) entry which is preliminary data.</text>
</comment>
<dbReference type="Pfam" id="PF16344">
    <property type="entry name" value="FecR_C"/>
    <property type="match status" value="1"/>
</dbReference>
<evidence type="ECO:0000313" key="5">
    <source>
        <dbReference type="Proteomes" id="UP001549749"/>
    </source>
</evidence>
<feature type="domain" description="Protein FecR C-terminal" evidence="3">
    <location>
        <begin position="278"/>
        <end position="343"/>
    </location>
</feature>
<dbReference type="EMBL" id="JBEXAC010000002">
    <property type="protein sequence ID" value="MET6998865.1"/>
    <property type="molecule type" value="Genomic_DNA"/>
</dbReference>
<dbReference type="InterPro" id="IPR006860">
    <property type="entry name" value="FecR"/>
</dbReference>
<evidence type="ECO:0000259" key="2">
    <source>
        <dbReference type="Pfam" id="PF04773"/>
    </source>
</evidence>
<evidence type="ECO:0000259" key="3">
    <source>
        <dbReference type="Pfam" id="PF16344"/>
    </source>
</evidence>
<evidence type="ECO:0000256" key="1">
    <source>
        <dbReference type="SAM" id="Phobius"/>
    </source>
</evidence>
<dbReference type="Pfam" id="PF04773">
    <property type="entry name" value="FecR"/>
    <property type="match status" value="1"/>
</dbReference>
<protein>
    <submittedName>
        <fullName evidence="4">FecR domain-containing protein</fullName>
    </submittedName>
</protein>
<gene>
    <name evidence="4" type="ORF">ABR189_15885</name>
</gene>
<dbReference type="RefSeq" id="WP_354661435.1">
    <property type="nucleotide sequence ID" value="NZ_JBEXAC010000002.1"/>
</dbReference>
<organism evidence="4 5">
    <name type="scientific">Chitinophaga defluvii</name>
    <dbReference type="NCBI Taxonomy" id="3163343"/>
    <lineage>
        <taxon>Bacteria</taxon>
        <taxon>Pseudomonadati</taxon>
        <taxon>Bacteroidota</taxon>
        <taxon>Chitinophagia</taxon>
        <taxon>Chitinophagales</taxon>
        <taxon>Chitinophagaceae</taxon>
        <taxon>Chitinophaga</taxon>
    </lineage>
</organism>
<name>A0ABV2T744_9BACT</name>
<feature type="transmembrane region" description="Helical" evidence="1">
    <location>
        <begin position="104"/>
        <end position="123"/>
    </location>
</feature>
<sequence length="348" mass="39740">MEPAKHYTDFSTNDFAGDDFFFQWVKYPNDENNAFWTKWIQDHPHKKWQIAEARAFIEALDFTVAIPDANKVQAALQDSLQRIAALEQEPVQLAPQRDGKRFRLWWAAAAAFTGGIALAGWLYQHNAESTVTYVSNDDGAQKIWLPDSSQMILNNYSSVTFRKRWKPGEKREVWLDGEAFFDVRPARGGKELAQEFIVHSGNMNIEVLGTSFNIKKGAAFTNVSLNTGKIRVAMQQMPEVPVYLAPGDFIQYKEKDNKITKKRVNAALYSIWKEEKQVLKDIPLQEMAQYIEDIYGHPVHITDRKLAATPISGSLRVKDEATLLETLSFAYNINIKKQGDTLYFNLIP</sequence>
<reference evidence="4 5" key="1">
    <citation type="submission" date="2024-06" db="EMBL/GenBank/DDBJ databases">
        <title>Chitinophaga defluvii sp. nov., isolated from municipal sewage.</title>
        <authorList>
            <person name="Zhang L."/>
        </authorList>
    </citation>
    <scope>NUCLEOTIDE SEQUENCE [LARGE SCALE GENOMIC DNA]</scope>
    <source>
        <strain evidence="4 5">H8</strain>
    </source>
</reference>
<feature type="domain" description="FecR protein" evidence="2">
    <location>
        <begin position="132"/>
        <end position="230"/>
    </location>
</feature>
<accession>A0ABV2T744</accession>
<dbReference type="PANTHER" id="PTHR30273:SF2">
    <property type="entry name" value="PROTEIN FECR"/>
    <property type="match status" value="1"/>
</dbReference>
<dbReference type="PANTHER" id="PTHR30273">
    <property type="entry name" value="PERIPLASMIC SIGNAL SENSOR AND SIGMA FACTOR ACTIVATOR FECR-RELATED"/>
    <property type="match status" value="1"/>
</dbReference>
<keyword evidence="5" id="KW-1185">Reference proteome</keyword>
<dbReference type="Gene3D" id="3.55.50.30">
    <property type="match status" value="1"/>
</dbReference>
<keyword evidence="1" id="KW-1133">Transmembrane helix</keyword>
<proteinExistence type="predicted"/>
<dbReference type="InterPro" id="IPR032508">
    <property type="entry name" value="FecR_C"/>
</dbReference>
<evidence type="ECO:0000313" key="4">
    <source>
        <dbReference type="EMBL" id="MET6998865.1"/>
    </source>
</evidence>
<dbReference type="Gene3D" id="2.60.120.1440">
    <property type="match status" value="1"/>
</dbReference>